<accession>A0A0G9HCB3</accession>
<keyword evidence="2" id="KW-1185">Reference proteome</keyword>
<dbReference type="PANTHER" id="PTHR30461:SF23">
    <property type="entry name" value="DNA RECOMBINASE-RELATED"/>
    <property type="match status" value="1"/>
</dbReference>
<dbReference type="CDD" id="cd00338">
    <property type="entry name" value="Ser_Recombinase"/>
    <property type="match status" value="1"/>
</dbReference>
<evidence type="ECO:0000313" key="2">
    <source>
        <dbReference type="Proteomes" id="UP000182987"/>
    </source>
</evidence>
<dbReference type="PATRIC" id="fig|1440763.5.peg.1384"/>
<proteinExistence type="predicted"/>
<dbReference type="Gene3D" id="3.90.1750.20">
    <property type="entry name" value="Putative Large Serine Recombinase, Chain B, Domain 2"/>
    <property type="match status" value="1"/>
</dbReference>
<gene>
    <name evidence="1" type="ORF">BJI69_13560</name>
</gene>
<dbReference type="AlphaFoldDB" id="A0A0G9HCB3"/>
<name>A0A0G9HCB3_9GAMM</name>
<dbReference type="SMART" id="SM00857">
    <property type="entry name" value="Resolvase"/>
    <property type="match status" value="1"/>
</dbReference>
<dbReference type="Proteomes" id="UP000182987">
    <property type="component" value="Chromosome"/>
</dbReference>
<protein>
    <submittedName>
        <fullName evidence="1">Uncharacterized protein</fullName>
    </submittedName>
</protein>
<reference evidence="2" key="1">
    <citation type="submission" date="2016-09" db="EMBL/GenBank/DDBJ databases">
        <authorList>
            <person name="Lysoe E."/>
        </authorList>
    </citation>
    <scope>NUCLEOTIDE SEQUENCE [LARGE SCALE GENOMIC DNA]</scope>
    <source>
        <strain evidence="2">LJ96T</strain>
    </source>
</reference>
<dbReference type="InterPro" id="IPR036162">
    <property type="entry name" value="Resolvase-like_N_sf"/>
</dbReference>
<dbReference type="Pfam" id="PF00239">
    <property type="entry name" value="Resolvase"/>
    <property type="match status" value="1"/>
</dbReference>
<dbReference type="InterPro" id="IPR006119">
    <property type="entry name" value="Resolv_N"/>
</dbReference>
<sequence>MSVSIRPAAGSVALPVFVAAYLRMSTDMQQYSLANQKAAIETYAAEHGMSVVREYRDEGRSGLTIEHRPGLTAMMEDIRSGRAGFDAVLVLDVSRWGRFQNTDEAAFHEFMCWRAGVQVLYVGESFENDQSPFSLVFKGIKRAMAAEYSRELSTKVSAGQRRLAKMGYRQGAIAGYGLRRLLVSADGDAKFLLADGDRKSLASDRIILVPGPPEEVDRVRWIFERYLKGQGCSAIARELNDQDILSHRGKRWVYATVRTILDNEKYVGHAVYCRSSKKLAGRTTQNPEIDWVRKDDAFEAIVPADLFNAVRAERLERRKHMSNEDLLIGVRRVLKLKGKLTAPLIDAAPGLMSSHGLARRFGGLSGLYRALDYTPDRHNRYAEIRRWLTDWRESLTAFAIEFLEDAGSMVQRDGWRLKIDNAWTASFVIVHGSRPVGKTQQWFNHRPAEDTDIVVFARAVYGQPGPTDYFVLPRVLFPEMPKCFYTRNRPILDSCRYPSLAILGDLARLSRMESQLCG</sequence>
<dbReference type="SUPFAM" id="SSF53041">
    <property type="entry name" value="Resolvase-like"/>
    <property type="match status" value="1"/>
</dbReference>
<dbReference type="PROSITE" id="PS51737">
    <property type="entry name" value="RECOMBINASE_DNA_BIND"/>
    <property type="match status" value="1"/>
</dbReference>
<dbReference type="KEGG" id="lrz:BJI69_13560"/>
<dbReference type="Gene3D" id="3.40.50.1390">
    <property type="entry name" value="Resolvase, N-terminal catalytic domain"/>
    <property type="match status" value="1"/>
</dbReference>
<dbReference type="InterPro" id="IPR011109">
    <property type="entry name" value="DNA_bind_recombinase_dom"/>
</dbReference>
<dbReference type="InterPro" id="IPR050639">
    <property type="entry name" value="SSR_resolvase"/>
</dbReference>
<dbReference type="STRING" id="1440763.BJI69_13560"/>
<dbReference type="PROSITE" id="PS51736">
    <property type="entry name" value="RECOMBINASES_3"/>
    <property type="match status" value="1"/>
</dbReference>
<organism evidence="1 2">
    <name type="scientific">Luteibacter rhizovicinus DSM 16549</name>
    <dbReference type="NCBI Taxonomy" id="1440763"/>
    <lineage>
        <taxon>Bacteria</taxon>
        <taxon>Pseudomonadati</taxon>
        <taxon>Pseudomonadota</taxon>
        <taxon>Gammaproteobacteria</taxon>
        <taxon>Lysobacterales</taxon>
        <taxon>Rhodanobacteraceae</taxon>
        <taxon>Luteibacter</taxon>
    </lineage>
</organism>
<dbReference type="Pfam" id="PF07508">
    <property type="entry name" value="Recombinase"/>
    <property type="match status" value="1"/>
</dbReference>
<dbReference type="RefSeq" id="WP_046967206.1">
    <property type="nucleotide sequence ID" value="NZ_CP017480.1"/>
</dbReference>
<evidence type="ECO:0000313" key="1">
    <source>
        <dbReference type="EMBL" id="APG04819.1"/>
    </source>
</evidence>
<dbReference type="OrthoDB" id="5479610at2"/>
<dbReference type="PANTHER" id="PTHR30461">
    <property type="entry name" value="DNA-INVERTASE FROM LAMBDOID PROPHAGE"/>
    <property type="match status" value="1"/>
</dbReference>
<dbReference type="GO" id="GO:0003677">
    <property type="term" value="F:DNA binding"/>
    <property type="evidence" value="ECO:0007669"/>
    <property type="project" value="InterPro"/>
</dbReference>
<dbReference type="InterPro" id="IPR038109">
    <property type="entry name" value="DNA_bind_recomb_sf"/>
</dbReference>
<dbReference type="GO" id="GO:0000150">
    <property type="term" value="F:DNA strand exchange activity"/>
    <property type="evidence" value="ECO:0007669"/>
    <property type="project" value="InterPro"/>
</dbReference>
<dbReference type="EMBL" id="CP017480">
    <property type="protein sequence ID" value="APG04819.1"/>
    <property type="molecule type" value="Genomic_DNA"/>
</dbReference>
<dbReference type="FunFam" id="3.40.50.1390:FF:000008">
    <property type="entry name" value="DNA recombinase"/>
    <property type="match status" value="1"/>
</dbReference>